<organism evidence="3 4">
    <name type="scientific">Phaeodactylum tricornutum (strain CCAP 1055/1)</name>
    <dbReference type="NCBI Taxonomy" id="556484"/>
    <lineage>
        <taxon>Eukaryota</taxon>
        <taxon>Sar</taxon>
        <taxon>Stramenopiles</taxon>
        <taxon>Ochrophyta</taxon>
        <taxon>Bacillariophyta</taxon>
        <taxon>Bacillariophyceae</taxon>
        <taxon>Bacillariophycidae</taxon>
        <taxon>Naviculales</taxon>
        <taxon>Phaeodactylaceae</taxon>
        <taxon>Phaeodactylum</taxon>
    </lineage>
</organism>
<dbReference type="InterPro" id="IPR009348">
    <property type="entry name" value="NPR2-like"/>
</dbReference>
<dbReference type="GeneID" id="7197548"/>
<dbReference type="PANTHER" id="PTHR12991">
    <property type="entry name" value="NITROGEN PERMEASE REGULATOR 2/TUMOR SUPPRESSOR CANDIDATE 4"/>
    <property type="match status" value="1"/>
</dbReference>
<dbReference type="eggNOG" id="KOG3789">
    <property type="taxonomic scope" value="Eukaryota"/>
</dbReference>
<evidence type="ECO:0000313" key="4">
    <source>
        <dbReference type="Proteomes" id="UP000000759"/>
    </source>
</evidence>
<dbReference type="AlphaFoldDB" id="B7FSF6"/>
<feature type="region of interest" description="Disordered" evidence="2">
    <location>
        <begin position="1"/>
        <end position="99"/>
    </location>
</feature>
<name>B7FSF6_PHATC</name>
<keyword evidence="4" id="KW-1185">Reference proteome</keyword>
<feature type="compositionally biased region" description="Polar residues" evidence="2">
    <location>
        <begin position="56"/>
        <end position="69"/>
    </location>
</feature>
<protein>
    <submittedName>
        <fullName evidence="3">Uncharacterized protein</fullName>
    </submittedName>
</protein>
<dbReference type="PaxDb" id="2850-Phatr43499"/>
<feature type="compositionally biased region" description="Low complexity" evidence="2">
    <location>
        <begin position="45"/>
        <end position="55"/>
    </location>
</feature>
<dbReference type="GO" id="GO:1990130">
    <property type="term" value="C:GATOR1 complex"/>
    <property type="evidence" value="ECO:0007669"/>
    <property type="project" value="TreeGrafter"/>
</dbReference>
<evidence type="ECO:0000256" key="2">
    <source>
        <dbReference type="SAM" id="MobiDB-lite"/>
    </source>
</evidence>
<feature type="compositionally biased region" description="Polar residues" evidence="2">
    <location>
        <begin position="191"/>
        <end position="204"/>
    </location>
</feature>
<dbReference type="EMBL" id="CM000606">
    <property type="protein sequence ID" value="EEC50469.1"/>
    <property type="molecule type" value="Genomic_DNA"/>
</dbReference>
<dbReference type="InParanoid" id="B7FSF6"/>
<sequence>MSDLPPPPRIVASINEGGLSRGTASVPASPSQRSNSLKTPTQSPSIASKASSIKSDNTPRQRNFQNSVPQKHIPVFDSPSKGLSRLRPSLGRSPLPNPKAPSKCPLFGAFYAEFDNNVGPKVCYESPTGFMDQDINAPLEAIHDMLAKTFARLEPKMGFKETSSSTKDALHTSSKKKEAVWAKRASARGSGRQQDPIQSDEATTADHSVSIFDSCSDFIITGSELTGKIINLSTHRIHLLTRPTVISDERYERNSLLFCVGFVLRRTEDPRPFRPVLSKLALTLRDMERETQFLSKKVTRPQLQDLLENILVSLNSSDWECNVVLNQGNFLNLKLFHPPKLPVPPVPEFAVPVLLRRDWQLQSYDWDLAINWVSLHIDGTTNARQIAKRAEVDMEMVQACLRVLKHHGVIALVDMFFYSNRYEATSKATTSLTGVTSELLSQATAFALKKSNFAAHDNSPSTRSRENSLTDRPEKIMDNVETHASSYPSEQNEIAFGGYRLAASVTSNNSYEMASYHSSHSREEYNDVKLAVAELYCACGRSRSLGELWIRLISGESRLGQLQPHFWRRMFHLIDHRRFACFGVAHGLLKRVHNFPLIVDARGREVLTSNRHLSGDETLRHSRSALDLKKERLEIERMIDGKHCDDDLACEFERSIDDIFELLGSERIVSVYATAF</sequence>
<reference evidence="3 4" key="1">
    <citation type="journal article" date="2008" name="Nature">
        <title>The Phaeodactylum genome reveals the evolutionary history of diatom genomes.</title>
        <authorList>
            <person name="Bowler C."/>
            <person name="Allen A.E."/>
            <person name="Badger J.H."/>
            <person name="Grimwood J."/>
            <person name="Jabbari K."/>
            <person name="Kuo A."/>
            <person name="Maheswari U."/>
            <person name="Martens C."/>
            <person name="Maumus F."/>
            <person name="Otillar R.P."/>
            <person name="Rayko E."/>
            <person name="Salamov A."/>
            <person name="Vandepoele K."/>
            <person name="Beszteri B."/>
            <person name="Gruber A."/>
            <person name="Heijde M."/>
            <person name="Katinka M."/>
            <person name="Mock T."/>
            <person name="Valentin K."/>
            <person name="Verret F."/>
            <person name="Berges J.A."/>
            <person name="Brownlee C."/>
            <person name="Cadoret J.P."/>
            <person name="Chiovitti A."/>
            <person name="Choi C.J."/>
            <person name="Coesel S."/>
            <person name="De Martino A."/>
            <person name="Detter J.C."/>
            <person name="Durkin C."/>
            <person name="Falciatore A."/>
            <person name="Fournet J."/>
            <person name="Haruta M."/>
            <person name="Huysman M.J."/>
            <person name="Jenkins B.D."/>
            <person name="Jiroutova K."/>
            <person name="Jorgensen R.E."/>
            <person name="Joubert Y."/>
            <person name="Kaplan A."/>
            <person name="Kroger N."/>
            <person name="Kroth P.G."/>
            <person name="La Roche J."/>
            <person name="Lindquist E."/>
            <person name="Lommer M."/>
            <person name="Martin-Jezequel V."/>
            <person name="Lopez P.J."/>
            <person name="Lucas S."/>
            <person name="Mangogna M."/>
            <person name="McGinnis K."/>
            <person name="Medlin L.K."/>
            <person name="Montsant A."/>
            <person name="Oudot-Le Secq M.P."/>
            <person name="Napoli C."/>
            <person name="Obornik M."/>
            <person name="Parker M.S."/>
            <person name="Petit J.L."/>
            <person name="Porcel B.M."/>
            <person name="Poulsen N."/>
            <person name="Robison M."/>
            <person name="Rychlewski L."/>
            <person name="Rynearson T.A."/>
            <person name="Schmutz J."/>
            <person name="Shapiro H."/>
            <person name="Siaut M."/>
            <person name="Stanley M."/>
            <person name="Sussman M.R."/>
            <person name="Taylor A.R."/>
            <person name="Vardi A."/>
            <person name="von Dassow P."/>
            <person name="Vyverman W."/>
            <person name="Willis A."/>
            <person name="Wyrwicz L.S."/>
            <person name="Rokhsar D.S."/>
            <person name="Weissenbach J."/>
            <person name="Armbrust E.V."/>
            <person name="Green B.R."/>
            <person name="Van de Peer Y."/>
            <person name="Grigoriev I.V."/>
        </authorList>
    </citation>
    <scope>NUCLEOTIDE SEQUENCE [LARGE SCALE GENOMIC DNA]</scope>
    <source>
        <strain evidence="3 4">CCAP 1055/1</strain>
    </source>
</reference>
<dbReference type="HOGENOM" id="CLU_406813_0_0_1"/>
<feature type="region of interest" description="Disordered" evidence="2">
    <location>
        <begin position="161"/>
        <end position="204"/>
    </location>
</feature>
<feature type="compositionally biased region" description="Polar residues" evidence="2">
    <location>
        <begin position="22"/>
        <end position="44"/>
    </location>
</feature>
<gene>
    <name evidence="3" type="ORF">PHATRDRAFT_43499</name>
</gene>
<comment type="similarity">
    <text evidence="1">Belongs to the NPR2 family.</text>
</comment>
<proteinExistence type="inferred from homology"/>
<dbReference type="PANTHER" id="PTHR12991:SF10">
    <property type="entry name" value="GATOR COMPLEX PROTEIN NPRL2"/>
    <property type="match status" value="1"/>
</dbReference>
<dbReference type="GO" id="GO:1904262">
    <property type="term" value="P:negative regulation of TORC1 signaling"/>
    <property type="evidence" value="ECO:0007669"/>
    <property type="project" value="TreeGrafter"/>
</dbReference>
<reference evidence="4" key="2">
    <citation type="submission" date="2008-08" db="EMBL/GenBank/DDBJ databases">
        <authorList>
            <consortium name="Diatom Consortium"/>
            <person name="Grigoriev I."/>
            <person name="Grimwood J."/>
            <person name="Kuo A."/>
            <person name="Otillar R.P."/>
            <person name="Salamov A."/>
            <person name="Detter J.C."/>
            <person name="Lindquist E."/>
            <person name="Shapiro H."/>
            <person name="Lucas S."/>
            <person name="Glavina del Rio T."/>
            <person name="Pitluck S."/>
            <person name="Rokhsar D."/>
            <person name="Bowler C."/>
        </authorList>
    </citation>
    <scope>GENOME REANNOTATION</scope>
    <source>
        <strain evidence="4">CCAP 1055/1</strain>
    </source>
</reference>
<evidence type="ECO:0000313" key="3">
    <source>
        <dbReference type="EMBL" id="EEC50469.1"/>
    </source>
</evidence>
<dbReference type="GO" id="GO:0005774">
    <property type="term" value="C:vacuolar membrane"/>
    <property type="evidence" value="ECO:0007669"/>
    <property type="project" value="TreeGrafter"/>
</dbReference>
<dbReference type="GO" id="GO:0010508">
    <property type="term" value="P:positive regulation of autophagy"/>
    <property type="evidence" value="ECO:0007669"/>
    <property type="project" value="TreeGrafter"/>
</dbReference>
<dbReference type="Proteomes" id="UP000000759">
    <property type="component" value="Chromosome 2"/>
</dbReference>
<dbReference type="Pfam" id="PF06218">
    <property type="entry name" value="NPR2"/>
    <property type="match status" value="1"/>
</dbReference>
<dbReference type="OrthoDB" id="338854at2759"/>
<dbReference type="KEGG" id="pti:PHATRDRAFT_43499"/>
<evidence type="ECO:0000256" key="1">
    <source>
        <dbReference type="ARBA" id="ARBA00008433"/>
    </source>
</evidence>
<dbReference type="RefSeq" id="XP_002177655.1">
    <property type="nucleotide sequence ID" value="XM_002177619.1"/>
</dbReference>
<dbReference type="STRING" id="556484.B7FSF6"/>
<dbReference type="OMA" id="NISHRTN"/>
<accession>B7FSF6</accession>
<dbReference type="GO" id="GO:0005096">
    <property type="term" value="F:GTPase activator activity"/>
    <property type="evidence" value="ECO:0007669"/>
    <property type="project" value="TreeGrafter"/>
</dbReference>